<proteinExistence type="predicted"/>
<feature type="non-terminal residue" evidence="1">
    <location>
        <position position="43"/>
    </location>
</feature>
<keyword evidence="2" id="KW-1185">Reference proteome</keyword>
<evidence type="ECO:0000313" key="2">
    <source>
        <dbReference type="Proteomes" id="UP000241362"/>
    </source>
</evidence>
<comment type="caution">
    <text evidence="1">The sequence shown here is derived from an EMBL/GenBank/DDBJ whole genome shotgun (WGS) entry which is preliminary data.</text>
</comment>
<evidence type="ECO:0000313" key="1">
    <source>
        <dbReference type="EMBL" id="PTE13232.1"/>
    </source>
</evidence>
<protein>
    <submittedName>
        <fullName evidence="1">Threonine-phosphate decarboxylase</fullName>
    </submittedName>
</protein>
<dbReference type="EMBL" id="PZKE01000016">
    <property type="protein sequence ID" value="PTE13232.1"/>
    <property type="molecule type" value="Genomic_DNA"/>
</dbReference>
<name>A0A2T4J5Q9_FUSBL</name>
<dbReference type="Proteomes" id="UP000241362">
    <property type="component" value="Unassembled WGS sequence"/>
</dbReference>
<accession>A0A2T4J5Q9</accession>
<organism evidence="1 2">
    <name type="scientific">Fuscovulum blasticum DSM 2131</name>
    <dbReference type="NCBI Taxonomy" id="1188250"/>
    <lineage>
        <taxon>Bacteria</taxon>
        <taxon>Pseudomonadati</taxon>
        <taxon>Pseudomonadota</taxon>
        <taxon>Alphaproteobacteria</taxon>
        <taxon>Rhodobacterales</taxon>
        <taxon>Paracoccaceae</taxon>
        <taxon>Pseudogemmobacter</taxon>
    </lineage>
</organism>
<sequence>MRDHGGNLDAAKARFGGTGPWVDLSTGINRLPWPMPALTADAL</sequence>
<reference evidence="1 2" key="1">
    <citation type="submission" date="2018-03" db="EMBL/GenBank/DDBJ databases">
        <title>Rhodobacter blasticus.</title>
        <authorList>
            <person name="Meyer T.E."/>
            <person name="Miller S."/>
            <person name="Lodha T."/>
            <person name="Gandham S."/>
            <person name="Chintalapati S."/>
            <person name="Chintalapati V.R."/>
        </authorList>
    </citation>
    <scope>NUCLEOTIDE SEQUENCE [LARGE SCALE GENOMIC DNA]</scope>
    <source>
        <strain evidence="1 2">DSM 2131</strain>
    </source>
</reference>
<gene>
    <name evidence="1" type="ORF">C5F44_14455</name>
</gene>
<dbReference type="AlphaFoldDB" id="A0A2T4J5Q9"/>